<evidence type="ECO:0000256" key="4">
    <source>
        <dbReference type="ARBA" id="ARBA00022729"/>
    </source>
</evidence>
<dbReference type="GO" id="GO:0000324">
    <property type="term" value="C:fungal-type vacuole"/>
    <property type="evidence" value="ECO:0007669"/>
    <property type="project" value="TreeGrafter"/>
</dbReference>
<dbReference type="EMBL" id="CVQI01034717">
    <property type="protein sequence ID" value="CRK45326.1"/>
    <property type="molecule type" value="Genomic_DNA"/>
</dbReference>
<evidence type="ECO:0000313" key="10">
    <source>
        <dbReference type="EMBL" id="CRK45326.1"/>
    </source>
</evidence>
<evidence type="ECO:0000256" key="6">
    <source>
        <dbReference type="ARBA" id="ARBA00023180"/>
    </source>
</evidence>
<dbReference type="InterPro" id="IPR001563">
    <property type="entry name" value="Peptidase_S10"/>
</dbReference>
<dbReference type="Pfam" id="PF00450">
    <property type="entry name" value="Peptidase_S10"/>
    <property type="match status" value="1"/>
</dbReference>
<dbReference type="Proteomes" id="UP000689129">
    <property type="component" value="Unassembled WGS sequence"/>
</dbReference>
<dbReference type="GO" id="GO:0006508">
    <property type="term" value="P:proteolysis"/>
    <property type="evidence" value="ECO:0007669"/>
    <property type="project" value="UniProtKB-KW"/>
</dbReference>
<dbReference type="Proteomes" id="UP000044602">
    <property type="component" value="Unassembled WGS sequence"/>
</dbReference>
<dbReference type="GO" id="GO:0004185">
    <property type="term" value="F:serine-type carboxypeptidase activity"/>
    <property type="evidence" value="ECO:0007669"/>
    <property type="project" value="UniProtKB-UniRule"/>
</dbReference>
<sequence>MLAHTRCRGPGASSVAFGGLMELGPCRIAAEGGYTVNNPFSWNERANLLFVDQPAGVGFSRSNEIIDGLSRSSQLMNRFLRQFFIGFPEFVGRDFYIAGESYGGSWVPALAADILHAQDEPAKDFSSSTNFPDQMPLINPSTPSRATTINPKGIMIGNGLVRQSAQNPAGIEAACDGAAGLFSSERCHEFAPLSLWCEQTLPVCETKGWLAKACLHAQKECEGLTNVVLGELHRNPYDWRRECKEDPELCYREISLIGDFLNSSSVKQALNVPENLAFEAMSYDVFEQWQSVGDLWKTSHGYVEDLLSRSVRVLLYVGDKDWFCHAAGMRRLVNEGFSWRGKPLFRFRELRPWYSGLKKARTFKALEPLSYAEVNEAGHMVPFDQPEAALALVNSWIDGKLGA</sequence>
<dbReference type="Gene3D" id="3.40.50.1820">
    <property type="entry name" value="alpha/beta hydrolase"/>
    <property type="match status" value="1"/>
</dbReference>
<keyword evidence="5 7" id="KW-0378">Hydrolase</keyword>
<dbReference type="AlphaFoldDB" id="A0A0G4NFM0"/>
<protein>
    <recommendedName>
        <fullName evidence="7">Carboxypeptidase</fullName>
        <ecNumber evidence="7">3.4.16.-</ecNumber>
    </recommendedName>
</protein>
<dbReference type="EC" id="3.4.16.-" evidence="7"/>
<evidence type="ECO:0000313" key="11">
    <source>
        <dbReference type="EMBL" id="KAG7143363.1"/>
    </source>
</evidence>
<keyword evidence="12" id="KW-1185">Reference proteome</keyword>
<dbReference type="STRING" id="100787.A0A0G4NFM0"/>
<comment type="similarity">
    <text evidence="1 7">Belongs to the peptidase S10 family.</text>
</comment>
<feature type="region of interest" description="Disordered" evidence="8">
    <location>
        <begin position="125"/>
        <end position="144"/>
    </location>
</feature>
<keyword evidence="4" id="KW-0732">Signal</keyword>
<dbReference type="InterPro" id="IPR018202">
    <property type="entry name" value="Ser_caboxypep_ser_AS"/>
</dbReference>
<dbReference type="PANTHER" id="PTHR11802">
    <property type="entry name" value="SERINE PROTEASE FAMILY S10 SERINE CARBOXYPEPTIDASE"/>
    <property type="match status" value="1"/>
</dbReference>
<evidence type="ECO:0000256" key="2">
    <source>
        <dbReference type="ARBA" id="ARBA00022645"/>
    </source>
</evidence>
<dbReference type="PRINTS" id="PR00724">
    <property type="entry name" value="CRBOXYPTASEC"/>
</dbReference>
<dbReference type="InterPro" id="IPR029058">
    <property type="entry name" value="AB_hydrolase_fold"/>
</dbReference>
<evidence type="ECO:0000256" key="1">
    <source>
        <dbReference type="ARBA" id="ARBA00009431"/>
    </source>
</evidence>
<name>A0A0G4NFM0_VERLO</name>
<evidence type="ECO:0000256" key="5">
    <source>
        <dbReference type="ARBA" id="ARBA00022801"/>
    </source>
</evidence>
<organism evidence="10 13">
    <name type="scientific">Verticillium longisporum</name>
    <name type="common">Verticillium dahliae var. longisporum</name>
    <dbReference type="NCBI Taxonomy" id="100787"/>
    <lineage>
        <taxon>Eukaryota</taxon>
        <taxon>Fungi</taxon>
        <taxon>Dikarya</taxon>
        <taxon>Ascomycota</taxon>
        <taxon>Pezizomycotina</taxon>
        <taxon>Sordariomycetes</taxon>
        <taxon>Hypocreomycetidae</taxon>
        <taxon>Glomerellales</taxon>
        <taxon>Plectosphaerellaceae</taxon>
        <taxon>Verticillium</taxon>
    </lineage>
</organism>
<keyword evidence="2 7" id="KW-0121">Carboxypeptidase</keyword>
<dbReference type="SUPFAM" id="SSF53474">
    <property type="entry name" value="alpha/beta-Hydrolases"/>
    <property type="match status" value="1"/>
</dbReference>
<dbReference type="PROSITE" id="PS00131">
    <property type="entry name" value="CARBOXYPEPT_SER_SER"/>
    <property type="match status" value="1"/>
</dbReference>
<evidence type="ECO:0000313" key="13">
    <source>
        <dbReference type="Proteomes" id="UP000045706"/>
    </source>
</evidence>
<keyword evidence="3 7" id="KW-0645">Protease</keyword>
<evidence type="ECO:0000256" key="3">
    <source>
        <dbReference type="ARBA" id="ARBA00022670"/>
    </source>
</evidence>
<dbReference type="OrthoDB" id="443318at2759"/>
<dbReference type="EMBL" id="JAEMWZ010000007">
    <property type="protein sequence ID" value="KAG7143363.1"/>
    <property type="molecule type" value="Genomic_DNA"/>
</dbReference>
<evidence type="ECO:0000256" key="7">
    <source>
        <dbReference type="RuleBase" id="RU361156"/>
    </source>
</evidence>
<reference evidence="11" key="2">
    <citation type="journal article" date="2021" name="Mol. Plant Pathol.">
        <title>A 20-kb lineage-specific genomic region tames virulence in pathogenic amphidiploid Verticillium longisporum.</title>
        <authorList>
            <person name="Harting R."/>
            <person name="Starke J."/>
            <person name="Kusch H."/>
            <person name="Poggeler S."/>
            <person name="Maurus I."/>
            <person name="Schluter R."/>
            <person name="Landesfeind M."/>
            <person name="Bulla I."/>
            <person name="Nowrousian M."/>
            <person name="de Jonge R."/>
            <person name="Stahlhut G."/>
            <person name="Hoff K.J."/>
            <person name="Asshauer K.P."/>
            <person name="Thurmer A."/>
            <person name="Stanke M."/>
            <person name="Daniel R."/>
            <person name="Morgenstern B."/>
            <person name="Thomma B.P.H.J."/>
            <person name="Kronstad J.W."/>
            <person name="Braus-Stromeyer S.A."/>
            <person name="Braus G.H."/>
        </authorList>
    </citation>
    <scope>NUCLEOTIDE SEQUENCE</scope>
    <source>
        <strain evidence="11">Vl32</strain>
    </source>
</reference>
<evidence type="ECO:0000313" key="9">
    <source>
        <dbReference type="EMBL" id="CRJ80747.1"/>
    </source>
</evidence>
<reference evidence="12 13" key="1">
    <citation type="submission" date="2015-05" db="EMBL/GenBank/DDBJ databases">
        <authorList>
            <person name="Fogelqvist Johan"/>
        </authorList>
    </citation>
    <scope>NUCLEOTIDE SEQUENCE [LARGE SCALE GENOMIC DNA]</scope>
    <source>
        <strain evidence="9">VL1</strain>
        <strain evidence="10">VL2</strain>
    </source>
</reference>
<accession>A0A0G4NFM0</accession>
<dbReference type="PANTHER" id="PTHR11802:SF113">
    <property type="entry name" value="SERINE CARBOXYPEPTIDASE CTSA-4.1"/>
    <property type="match status" value="1"/>
</dbReference>
<gene>
    <name evidence="9" type="ORF">BN1708_000362</name>
    <name evidence="10" type="ORF">BN1723_006553</name>
    <name evidence="11" type="ORF">HYQ45_000445</name>
</gene>
<evidence type="ECO:0000256" key="8">
    <source>
        <dbReference type="SAM" id="MobiDB-lite"/>
    </source>
</evidence>
<dbReference type="EMBL" id="CVQH01000001">
    <property type="protein sequence ID" value="CRJ80747.1"/>
    <property type="molecule type" value="Genomic_DNA"/>
</dbReference>
<evidence type="ECO:0000313" key="12">
    <source>
        <dbReference type="Proteomes" id="UP000044602"/>
    </source>
</evidence>
<keyword evidence="6" id="KW-0325">Glycoprotein</keyword>
<dbReference type="Proteomes" id="UP000045706">
    <property type="component" value="Unassembled WGS sequence"/>
</dbReference>
<dbReference type="Gene3D" id="1.10.287.410">
    <property type="match status" value="1"/>
</dbReference>
<proteinExistence type="inferred from homology"/>